<reference evidence="1" key="1">
    <citation type="submission" date="2020-06" db="EMBL/GenBank/DDBJ databases">
        <title>WGS assembly of Ceratodon purpureus strain R40.</title>
        <authorList>
            <person name="Carey S.B."/>
            <person name="Jenkins J."/>
            <person name="Shu S."/>
            <person name="Lovell J.T."/>
            <person name="Sreedasyam A."/>
            <person name="Maumus F."/>
            <person name="Tiley G.P."/>
            <person name="Fernandez-Pozo N."/>
            <person name="Barry K."/>
            <person name="Chen C."/>
            <person name="Wang M."/>
            <person name="Lipzen A."/>
            <person name="Daum C."/>
            <person name="Saski C.A."/>
            <person name="Payton A.C."/>
            <person name="Mcbreen J.C."/>
            <person name="Conrad R.E."/>
            <person name="Kollar L.M."/>
            <person name="Olsson S."/>
            <person name="Huttunen S."/>
            <person name="Landis J.B."/>
            <person name="Wickett N.J."/>
            <person name="Johnson M.G."/>
            <person name="Rensing S.A."/>
            <person name="Grimwood J."/>
            <person name="Schmutz J."/>
            <person name="Mcdaniel S.F."/>
        </authorList>
    </citation>
    <scope>NUCLEOTIDE SEQUENCE</scope>
    <source>
        <strain evidence="1">R40</strain>
    </source>
</reference>
<name>A0A8T0GVE7_CERPU</name>
<accession>A0A8T0GVE7</accession>
<comment type="caution">
    <text evidence="1">The sequence shown here is derived from an EMBL/GenBank/DDBJ whole genome shotgun (WGS) entry which is preliminary data.</text>
</comment>
<dbReference type="Proteomes" id="UP000822688">
    <property type="component" value="Chromosome 9"/>
</dbReference>
<keyword evidence="2" id="KW-1185">Reference proteome</keyword>
<evidence type="ECO:0000313" key="1">
    <source>
        <dbReference type="EMBL" id="KAG0560882.1"/>
    </source>
</evidence>
<dbReference type="AlphaFoldDB" id="A0A8T0GVE7"/>
<dbReference type="EMBL" id="CM026430">
    <property type="protein sequence ID" value="KAG0560882.1"/>
    <property type="molecule type" value="Genomic_DNA"/>
</dbReference>
<evidence type="ECO:0000313" key="2">
    <source>
        <dbReference type="Proteomes" id="UP000822688"/>
    </source>
</evidence>
<organism evidence="1 2">
    <name type="scientific">Ceratodon purpureus</name>
    <name type="common">Fire moss</name>
    <name type="synonym">Dicranum purpureum</name>
    <dbReference type="NCBI Taxonomy" id="3225"/>
    <lineage>
        <taxon>Eukaryota</taxon>
        <taxon>Viridiplantae</taxon>
        <taxon>Streptophyta</taxon>
        <taxon>Embryophyta</taxon>
        <taxon>Bryophyta</taxon>
        <taxon>Bryophytina</taxon>
        <taxon>Bryopsida</taxon>
        <taxon>Dicranidae</taxon>
        <taxon>Pseudoditrichales</taxon>
        <taxon>Ditrichaceae</taxon>
        <taxon>Ceratodon</taxon>
    </lineage>
</organism>
<proteinExistence type="predicted"/>
<sequence>MEYMIRSSIQQCKSLHILFLPAPTYQKPLDDVQSLNFCTRLLPADGSPSNPSVPNSPLRNQLIIHSFKTHNHATIMQTDQLPAADVDGSWLAKRQTKYMSLKLIDQRTHNQPIIPSSHSIIKLTQCSTLLLLPFHPIPSHP</sequence>
<gene>
    <name evidence="1" type="ORF">KC19_9G021600</name>
</gene>
<feature type="non-terminal residue" evidence="1">
    <location>
        <position position="141"/>
    </location>
</feature>
<protein>
    <submittedName>
        <fullName evidence="1">Uncharacterized protein</fullName>
    </submittedName>
</protein>